<protein>
    <recommendedName>
        <fullName evidence="3">VIR protein</fullName>
    </recommendedName>
</protein>
<evidence type="ECO:0008006" key="3">
    <source>
        <dbReference type="Google" id="ProtNLM"/>
    </source>
</evidence>
<evidence type="ECO:0000313" key="1">
    <source>
        <dbReference type="EMBL" id="KMZ82464.1"/>
    </source>
</evidence>
<dbReference type="AlphaFoldDB" id="A0A0J9SHH7"/>
<dbReference type="Proteomes" id="UP000053562">
    <property type="component" value="Unassembled WGS sequence"/>
</dbReference>
<proteinExistence type="predicted"/>
<name>A0A0J9SHH7_PLAVI</name>
<accession>A0A0J9SHH7</accession>
<dbReference type="OrthoDB" id="10426359at2759"/>
<sequence length="117" mass="12657">MYTDTLENSIYSENDVLGKLERKTSDDGFLGKVQGAFSTMVEGVDPGPVLGVSGGMGALFLLFKYTPVGSFFGGRKGRFRQIPRSFNGPFQGEFPNFQDYDGGYIGYGPTSISSLAE</sequence>
<evidence type="ECO:0000313" key="2">
    <source>
        <dbReference type="Proteomes" id="UP000053562"/>
    </source>
</evidence>
<organism evidence="1 2">
    <name type="scientific">Plasmodium vivax India VII</name>
    <dbReference type="NCBI Taxonomy" id="1077284"/>
    <lineage>
        <taxon>Eukaryota</taxon>
        <taxon>Sar</taxon>
        <taxon>Alveolata</taxon>
        <taxon>Apicomplexa</taxon>
        <taxon>Aconoidasida</taxon>
        <taxon>Haemosporida</taxon>
        <taxon>Plasmodiidae</taxon>
        <taxon>Plasmodium</taxon>
        <taxon>Plasmodium (Plasmodium)</taxon>
    </lineage>
</organism>
<dbReference type="EMBL" id="KQ234184">
    <property type="protein sequence ID" value="KMZ82464.1"/>
    <property type="molecule type" value="Genomic_DNA"/>
</dbReference>
<gene>
    <name evidence="1" type="ORF">PVIIG_06198</name>
</gene>
<reference evidence="1 2" key="1">
    <citation type="submission" date="2011-08" db="EMBL/GenBank/DDBJ databases">
        <title>The Genome Sequence of Plasmodium vivax India VII.</title>
        <authorList>
            <consortium name="The Broad Institute Genome Sequencing Platform"/>
            <consortium name="The Broad Institute Genome Sequencing Center for Infectious Disease"/>
            <person name="Neafsey D."/>
            <person name="Carlton J."/>
            <person name="Barnwell J."/>
            <person name="Collins W."/>
            <person name="Escalante A."/>
            <person name="Mullikin J."/>
            <person name="Saul A."/>
            <person name="Guigo R."/>
            <person name="Camara F."/>
            <person name="Young S.K."/>
            <person name="Zeng Q."/>
            <person name="Gargeya S."/>
            <person name="Fitzgerald M."/>
            <person name="Haas B."/>
            <person name="Abouelleil A."/>
            <person name="Alvarado L."/>
            <person name="Arachchi H.M."/>
            <person name="Berlin A."/>
            <person name="Brown A."/>
            <person name="Chapman S.B."/>
            <person name="Chen Z."/>
            <person name="Dunbar C."/>
            <person name="Freedman E."/>
            <person name="Gearin G."/>
            <person name="Gellesch M."/>
            <person name="Goldberg J."/>
            <person name="Griggs A."/>
            <person name="Gujja S."/>
            <person name="Heiman D."/>
            <person name="Howarth C."/>
            <person name="Larson L."/>
            <person name="Lui A."/>
            <person name="MacDonald P.J.P."/>
            <person name="Montmayeur A."/>
            <person name="Murphy C."/>
            <person name="Neiman D."/>
            <person name="Pearson M."/>
            <person name="Priest M."/>
            <person name="Roberts A."/>
            <person name="Saif S."/>
            <person name="Shea T."/>
            <person name="Shenoy N."/>
            <person name="Sisk P."/>
            <person name="Stolte C."/>
            <person name="Sykes S."/>
            <person name="Wortman J."/>
            <person name="Nusbaum C."/>
            <person name="Birren B."/>
        </authorList>
    </citation>
    <scope>NUCLEOTIDE SEQUENCE [LARGE SCALE GENOMIC DNA]</scope>
    <source>
        <strain evidence="1 2">India VII</strain>
    </source>
</reference>